<dbReference type="AlphaFoldDB" id="A0AAV6HT36"/>
<sequence length="330" mass="35812">MNHQTMATALLLKTSLFRTLSFTSKPFSLYPLPLKSHSFHLKAAMAEGSEIIEKEEAGVVGEEKKKVFVAGATGNTGKRIVQQLLAKGFAVKAGVRDVDKAKTSFSEGNPDLQFVSVKGQDWNLGEEDYSNHHKILVCFGDACVQVKADVTEGSTKLAEAIGGDTDAVICATGFRRSLNLLTPWKVDNFGTVNLVEACRNLGVKRFVHVSSILVNGAAMGQLLNPAYIFLNVFGLVLVAKLQAENHIRKSGINYTIVRPGGLKNDPPNGNIVMEPEDTLYDGSISRDQVAEVAVEALVHPEADYKVVEIVARADAPKKTFPELFGSVKQR</sequence>
<proteinExistence type="predicted"/>
<dbReference type="PANTHER" id="PTHR15020:SF11">
    <property type="entry name" value="OS06G0360300 PROTEIN"/>
    <property type="match status" value="1"/>
</dbReference>
<dbReference type="Pfam" id="PF13460">
    <property type="entry name" value="NAD_binding_10"/>
    <property type="match status" value="2"/>
</dbReference>
<dbReference type="InterPro" id="IPR036291">
    <property type="entry name" value="NAD(P)-bd_dom_sf"/>
</dbReference>
<organism evidence="3 4">
    <name type="scientific">Rhododendron griersonianum</name>
    <dbReference type="NCBI Taxonomy" id="479676"/>
    <lineage>
        <taxon>Eukaryota</taxon>
        <taxon>Viridiplantae</taxon>
        <taxon>Streptophyta</taxon>
        <taxon>Embryophyta</taxon>
        <taxon>Tracheophyta</taxon>
        <taxon>Spermatophyta</taxon>
        <taxon>Magnoliopsida</taxon>
        <taxon>eudicotyledons</taxon>
        <taxon>Gunneridae</taxon>
        <taxon>Pentapetalae</taxon>
        <taxon>asterids</taxon>
        <taxon>Ericales</taxon>
        <taxon>Ericaceae</taxon>
        <taxon>Ericoideae</taxon>
        <taxon>Rhodoreae</taxon>
        <taxon>Rhododendron</taxon>
    </lineage>
</organism>
<dbReference type="PANTHER" id="PTHR15020">
    <property type="entry name" value="FLAVIN REDUCTASE-RELATED"/>
    <property type="match status" value="1"/>
</dbReference>
<feature type="domain" description="NAD(P)-binding" evidence="2">
    <location>
        <begin position="71"/>
        <end position="104"/>
    </location>
</feature>
<evidence type="ECO:0000313" key="3">
    <source>
        <dbReference type="EMBL" id="KAG5517174.1"/>
    </source>
</evidence>
<comment type="caution">
    <text evidence="3">The sequence shown here is derived from an EMBL/GenBank/DDBJ whole genome shotgun (WGS) entry which is preliminary data.</text>
</comment>
<dbReference type="Proteomes" id="UP000823749">
    <property type="component" value="Chromosome 13"/>
</dbReference>
<keyword evidence="1" id="KW-0732">Signal</keyword>
<evidence type="ECO:0000256" key="1">
    <source>
        <dbReference type="SAM" id="SignalP"/>
    </source>
</evidence>
<protein>
    <recommendedName>
        <fullName evidence="2">NAD(P)-binding domain-containing protein</fullName>
    </recommendedName>
</protein>
<dbReference type="Gene3D" id="3.40.50.720">
    <property type="entry name" value="NAD(P)-binding Rossmann-like Domain"/>
    <property type="match status" value="1"/>
</dbReference>
<reference evidence="3 4" key="1">
    <citation type="submission" date="2020-08" db="EMBL/GenBank/DDBJ databases">
        <title>Plant Genome Project.</title>
        <authorList>
            <person name="Zhang R.-G."/>
        </authorList>
    </citation>
    <scope>NUCLEOTIDE SEQUENCE [LARGE SCALE GENOMIC DNA]</scope>
    <source>
        <strain evidence="3">WSP0</strain>
        <tissue evidence="3">Leaf</tissue>
    </source>
</reference>
<evidence type="ECO:0000259" key="2">
    <source>
        <dbReference type="Pfam" id="PF13460"/>
    </source>
</evidence>
<dbReference type="InterPro" id="IPR016040">
    <property type="entry name" value="NAD(P)-bd_dom"/>
</dbReference>
<keyword evidence="4" id="KW-1185">Reference proteome</keyword>
<dbReference type="CDD" id="cd05243">
    <property type="entry name" value="SDR_a5"/>
    <property type="match status" value="1"/>
</dbReference>
<feature type="signal peptide" evidence="1">
    <location>
        <begin position="1"/>
        <end position="21"/>
    </location>
</feature>
<dbReference type="EMBL" id="JACTNZ010000013">
    <property type="protein sequence ID" value="KAG5517174.1"/>
    <property type="molecule type" value="Genomic_DNA"/>
</dbReference>
<accession>A0AAV6HT36</accession>
<dbReference type="SUPFAM" id="SSF51735">
    <property type="entry name" value="NAD(P)-binding Rossmann-fold domains"/>
    <property type="match status" value="1"/>
</dbReference>
<name>A0AAV6HT36_9ERIC</name>
<feature type="domain" description="NAD(P)-binding" evidence="2">
    <location>
        <begin position="146"/>
        <end position="300"/>
    </location>
</feature>
<evidence type="ECO:0000313" key="4">
    <source>
        <dbReference type="Proteomes" id="UP000823749"/>
    </source>
</evidence>
<gene>
    <name evidence="3" type="ORF">RHGRI_037813</name>
</gene>
<feature type="chain" id="PRO_5043978012" description="NAD(P)-binding domain-containing protein" evidence="1">
    <location>
        <begin position="22"/>
        <end position="330"/>
    </location>
</feature>